<evidence type="ECO:0000313" key="2">
    <source>
        <dbReference type="EMBL" id="AEH07522.1"/>
    </source>
</evidence>
<dbReference type="KEGG" id="mok:Metok_1559"/>
<dbReference type="HOGENOM" id="CLU_533842_0_0_2"/>
<dbReference type="AlphaFoldDB" id="F8AKJ1"/>
<dbReference type="Pfam" id="PF04055">
    <property type="entry name" value="Radical_SAM"/>
    <property type="match status" value="1"/>
</dbReference>
<protein>
    <submittedName>
        <fullName evidence="2">Radical SAM domain protein</fullName>
    </submittedName>
</protein>
<dbReference type="PANTHER" id="PTHR43324:SF1">
    <property type="entry name" value="RADICAL SAM CORE DOMAIN-CONTAINING PROTEIN"/>
    <property type="match status" value="1"/>
</dbReference>
<keyword evidence="3" id="KW-1185">Reference proteome</keyword>
<organism evidence="2 3">
    <name type="scientific">Methanothermococcus okinawensis (strain DSM 14208 / JCM 11175 / IH1)</name>
    <dbReference type="NCBI Taxonomy" id="647113"/>
    <lineage>
        <taxon>Archaea</taxon>
        <taxon>Methanobacteriati</taxon>
        <taxon>Methanobacteriota</taxon>
        <taxon>Methanomada group</taxon>
        <taxon>Methanococci</taxon>
        <taxon>Methanococcales</taxon>
        <taxon>Methanococcaceae</taxon>
        <taxon>Methanothermococcus</taxon>
    </lineage>
</organism>
<evidence type="ECO:0000313" key="3">
    <source>
        <dbReference type="Proteomes" id="UP000009296"/>
    </source>
</evidence>
<dbReference type="SFLD" id="SFLDS00029">
    <property type="entry name" value="Radical_SAM"/>
    <property type="match status" value="1"/>
</dbReference>
<dbReference type="Proteomes" id="UP000009296">
    <property type="component" value="Chromosome"/>
</dbReference>
<dbReference type="PROSITE" id="PS51918">
    <property type="entry name" value="RADICAL_SAM"/>
    <property type="match status" value="1"/>
</dbReference>
<dbReference type="STRING" id="647113.Metok_1559"/>
<gene>
    <name evidence="2" type="ordered locus">Metok_1559</name>
</gene>
<reference evidence="2" key="1">
    <citation type="submission" date="2011-05" db="EMBL/GenBank/DDBJ databases">
        <title>Complete sequence of chromosome of Methanothermococcus okinawensis IH1.</title>
        <authorList>
            <consortium name="US DOE Joint Genome Institute"/>
            <person name="Lucas S."/>
            <person name="Han J."/>
            <person name="Lapidus A."/>
            <person name="Cheng J.-F."/>
            <person name="Goodwin L."/>
            <person name="Pitluck S."/>
            <person name="Peters L."/>
            <person name="Mikhailova N."/>
            <person name="Held B."/>
            <person name="Han C."/>
            <person name="Tapia R."/>
            <person name="Land M."/>
            <person name="Hauser L."/>
            <person name="Kyrpides N."/>
            <person name="Ivanova N."/>
            <person name="Pagani I."/>
            <person name="Sieprawska-Lupa M."/>
            <person name="Takai K."/>
            <person name="Miyazaki J."/>
            <person name="Whitman W."/>
            <person name="Woyke T."/>
        </authorList>
    </citation>
    <scope>NUCLEOTIDE SEQUENCE</scope>
    <source>
        <strain evidence="2">IH1</strain>
    </source>
</reference>
<dbReference type="SMART" id="SM00729">
    <property type="entry name" value="Elp3"/>
    <property type="match status" value="1"/>
</dbReference>
<dbReference type="eggNOG" id="arCOG01359">
    <property type="taxonomic scope" value="Archaea"/>
</dbReference>
<proteinExistence type="predicted"/>
<dbReference type="PANTHER" id="PTHR43324">
    <property type="match status" value="1"/>
</dbReference>
<dbReference type="SFLD" id="SFLDG01082">
    <property type="entry name" value="B12-binding_domain_containing"/>
    <property type="match status" value="1"/>
</dbReference>
<dbReference type="SUPFAM" id="SSF102114">
    <property type="entry name" value="Radical SAM enzymes"/>
    <property type="match status" value="1"/>
</dbReference>
<dbReference type="InterPro" id="IPR023404">
    <property type="entry name" value="rSAM_horseshoe"/>
</dbReference>
<dbReference type="InterPro" id="IPR006638">
    <property type="entry name" value="Elp3/MiaA/NifB-like_rSAM"/>
</dbReference>
<dbReference type="EMBL" id="CP002792">
    <property type="protein sequence ID" value="AEH07522.1"/>
    <property type="molecule type" value="Genomic_DNA"/>
</dbReference>
<feature type="domain" description="Radical SAM core" evidence="1">
    <location>
        <begin position="179"/>
        <end position="437"/>
    </location>
</feature>
<dbReference type="Gene3D" id="3.80.30.20">
    <property type="entry name" value="tm_1862 like domain"/>
    <property type="match status" value="1"/>
</dbReference>
<dbReference type="RefSeq" id="WP_013867696.1">
    <property type="nucleotide sequence ID" value="NC_015636.1"/>
</dbReference>
<dbReference type="GO" id="GO:0003824">
    <property type="term" value="F:catalytic activity"/>
    <property type="evidence" value="ECO:0007669"/>
    <property type="project" value="InterPro"/>
</dbReference>
<dbReference type="CDD" id="cd01335">
    <property type="entry name" value="Radical_SAM"/>
    <property type="match status" value="1"/>
</dbReference>
<dbReference type="InterPro" id="IPR007197">
    <property type="entry name" value="rSAM"/>
</dbReference>
<name>F8AKJ1_METOI</name>
<dbReference type="GO" id="GO:0051536">
    <property type="term" value="F:iron-sulfur cluster binding"/>
    <property type="evidence" value="ECO:0007669"/>
    <property type="project" value="InterPro"/>
</dbReference>
<dbReference type="InterPro" id="IPR058240">
    <property type="entry name" value="rSAM_sf"/>
</dbReference>
<dbReference type="OrthoDB" id="358785at2157"/>
<sequence>MKFLILDGYTDEPAGLGVPPYIGTYPRYTAGVLYKYNYDVHYITIDKLREEIKKGFDFNKFDAVIAICGFHTPGKYLNANPATLKEIVSILYDFRGLKILGGPVATKFGSSREGGKIKDEKNLKYFFDIVASGDLELTLYDLIENNFSIEKINPEKLRYYSQIREFAIRGAKIVKQHPNYPYIIAEIETYRGCSRHISGGCSFCTEPRRFGSPVYRDEKDIVDEVKELYLNGVRYYRIGRQPCIFSYKAKDGEKDEVPKPNVEAIERLFKGIRNNIKPEVLHIDNANPAVIARHENESREIAKILVKYCTGGNVAAFGVESFDENVIKKNNLLTTPEDVLKAVKILNEIGGSRSSGGLPHLLPGINLLFGLKGETKETFNINYNYLKQIYDEGYMIRRINIRQVVPFFGTDISVKDVKKANKRKKLFLSFKEKIRKEIDNAMLKRVIPKGTVLKDVFVEVMKKDSKNPSLSNKIKEKDALYFGRQFGSYPILVGIIGKDLKLRSFVDVKITGYGRRSITGRVV</sequence>
<dbReference type="GeneID" id="10773717"/>
<accession>F8AKJ1</accession>
<evidence type="ECO:0000259" key="1">
    <source>
        <dbReference type="PROSITE" id="PS51918"/>
    </source>
</evidence>